<dbReference type="Proteomes" id="UP000799757">
    <property type="component" value="Unassembled WGS sequence"/>
</dbReference>
<reference evidence="2" key="1">
    <citation type="journal article" date="2020" name="Stud. Mycol.">
        <title>101 Dothideomycetes genomes: a test case for predicting lifestyles and emergence of pathogens.</title>
        <authorList>
            <person name="Haridas S."/>
            <person name="Albert R."/>
            <person name="Binder M."/>
            <person name="Bloem J."/>
            <person name="Labutti K."/>
            <person name="Salamov A."/>
            <person name="Andreopoulos B."/>
            <person name="Baker S."/>
            <person name="Barry K."/>
            <person name="Bills G."/>
            <person name="Bluhm B."/>
            <person name="Cannon C."/>
            <person name="Castanera R."/>
            <person name="Culley D."/>
            <person name="Daum C."/>
            <person name="Ezra D."/>
            <person name="Gonzalez J."/>
            <person name="Henrissat B."/>
            <person name="Kuo A."/>
            <person name="Liang C."/>
            <person name="Lipzen A."/>
            <person name="Lutzoni F."/>
            <person name="Magnuson J."/>
            <person name="Mondo S."/>
            <person name="Nolan M."/>
            <person name="Ohm R."/>
            <person name="Pangilinan J."/>
            <person name="Park H.-J."/>
            <person name="Ramirez L."/>
            <person name="Alfaro M."/>
            <person name="Sun H."/>
            <person name="Tritt A."/>
            <person name="Yoshinaga Y."/>
            <person name="Zwiers L.-H."/>
            <person name="Turgeon B."/>
            <person name="Goodwin S."/>
            <person name="Spatafora J."/>
            <person name="Crous P."/>
            <person name="Grigoriev I."/>
        </authorList>
    </citation>
    <scope>NUCLEOTIDE SEQUENCE</scope>
    <source>
        <strain evidence="2">CBS 109.77</strain>
    </source>
</reference>
<dbReference type="Gene3D" id="3.40.50.300">
    <property type="entry name" value="P-loop containing nucleotide triphosphate hydrolases"/>
    <property type="match status" value="1"/>
</dbReference>
<organism evidence="2 3">
    <name type="scientific">Melanomma pulvis-pyrius CBS 109.77</name>
    <dbReference type="NCBI Taxonomy" id="1314802"/>
    <lineage>
        <taxon>Eukaryota</taxon>
        <taxon>Fungi</taxon>
        <taxon>Dikarya</taxon>
        <taxon>Ascomycota</taxon>
        <taxon>Pezizomycotina</taxon>
        <taxon>Dothideomycetes</taxon>
        <taxon>Pleosporomycetidae</taxon>
        <taxon>Pleosporales</taxon>
        <taxon>Melanommataceae</taxon>
        <taxon>Melanomma</taxon>
    </lineage>
</organism>
<accession>A0A6A6X8I3</accession>
<protein>
    <recommendedName>
        <fullName evidence="1">ATPase AAA-type core domain-containing protein</fullName>
    </recommendedName>
</protein>
<proteinExistence type="predicted"/>
<feature type="non-terminal residue" evidence="2">
    <location>
        <position position="1"/>
    </location>
</feature>
<dbReference type="EMBL" id="MU001969">
    <property type="protein sequence ID" value="KAF2792454.1"/>
    <property type="molecule type" value="Genomic_DNA"/>
</dbReference>
<evidence type="ECO:0000313" key="3">
    <source>
        <dbReference type="Proteomes" id="UP000799757"/>
    </source>
</evidence>
<name>A0A6A6X8I3_9PLEO</name>
<dbReference type="GO" id="GO:0005524">
    <property type="term" value="F:ATP binding"/>
    <property type="evidence" value="ECO:0007669"/>
    <property type="project" value="InterPro"/>
</dbReference>
<sequence>KSTPCLLIFKDLDTLIRDKLRSYLLNKVNSLKSNNSILIIASANNIEKLNPTIRKELS</sequence>
<keyword evidence="3" id="KW-1185">Reference proteome</keyword>
<feature type="domain" description="ATPase AAA-type core" evidence="1">
    <location>
        <begin position="2"/>
        <end position="54"/>
    </location>
</feature>
<dbReference type="Pfam" id="PF00004">
    <property type="entry name" value="AAA"/>
    <property type="match status" value="1"/>
</dbReference>
<evidence type="ECO:0000313" key="2">
    <source>
        <dbReference type="EMBL" id="KAF2792454.1"/>
    </source>
</evidence>
<dbReference type="AlphaFoldDB" id="A0A6A6X8I3"/>
<gene>
    <name evidence="2" type="ORF">K505DRAFT_246619</name>
</gene>
<dbReference type="GO" id="GO:0016887">
    <property type="term" value="F:ATP hydrolysis activity"/>
    <property type="evidence" value="ECO:0007669"/>
    <property type="project" value="InterPro"/>
</dbReference>
<dbReference type="InterPro" id="IPR027417">
    <property type="entry name" value="P-loop_NTPase"/>
</dbReference>
<evidence type="ECO:0000259" key="1">
    <source>
        <dbReference type="Pfam" id="PF00004"/>
    </source>
</evidence>
<dbReference type="InterPro" id="IPR003959">
    <property type="entry name" value="ATPase_AAA_core"/>
</dbReference>